<protein>
    <submittedName>
        <fullName evidence="7">Uncharacterized protein</fullName>
    </submittedName>
</protein>
<dbReference type="PANTHER" id="PTHR43334">
    <property type="entry name" value="ACETATE--COA LIGASE [ADP-FORMING]"/>
    <property type="match status" value="1"/>
</dbReference>
<feature type="domain" description="N-acetyltransferase" evidence="6">
    <location>
        <begin position="18"/>
        <end position="165"/>
    </location>
</feature>
<proteinExistence type="predicted"/>
<dbReference type="Pfam" id="PF13380">
    <property type="entry name" value="CoA_binding_2"/>
    <property type="match status" value="1"/>
</dbReference>
<dbReference type="Pfam" id="PF00583">
    <property type="entry name" value="Acetyltransf_1"/>
    <property type="match status" value="1"/>
</dbReference>
<evidence type="ECO:0000313" key="7">
    <source>
        <dbReference type="EMBL" id="PSN84402.1"/>
    </source>
</evidence>
<dbReference type="SUPFAM" id="SSF55729">
    <property type="entry name" value="Acyl-CoA N-acyltransferases (Nat)"/>
    <property type="match status" value="1"/>
</dbReference>
<dbReference type="GO" id="GO:0005524">
    <property type="term" value="F:ATP binding"/>
    <property type="evidence" value="ECO:0007669"/>
    <property type="project" value="UniProtKB-UniRule"/>
</dbReference>
<accession>A0A2R6ADC8</accession>
<dbReference type="InterPro" id="IPR003781">
    <property type="entry name" value="CoA-bd"/>
</dbReference>
<reference evidence="7 8" key="1">
    <citation type="submission" date="2017-04" db="EMBL/GenBank/DDBJ databases">
        <title>Novel microbial lineages endemic to geothermal iron-oxide mats fill important gaps in the evolutionary history of Archaea.</title>
        <authorList>
            <person name="Jay Z.J."/>
            <person name="Beam J.P."/>
            <person name="Dlakic M."/>
            <person name="Rusch D.B."/>
            <person name="Kozubal M.A."/>
            <person name="Inskeep W.P."/>
        </authorList>
    </citation>
    <scope>NUCLEOTIDE SEQUENCE [LARGE SCALE GENOMIC DNA]</scope>
    <source>
        <strain evidence="7">BE_D</strain>
    </source>
</reference>
<dbReference type="Gene3D" id="3.40.630.30">
    <property type="match status" value="1"/>
</dbReference>
<evidence type="ECO:0000256" key="1">
    <source>
        <dbReference type="ARBA" id="ARBA00022598"/>
    </source>
</evidence>
<dbReference type="CDD" id="cd04301">
    <property type="entry name" value="NAT_SF"/>
    <property type="match status" value="1"/>
</dbReference>
<keyword evidence="2 4" id="KW-0547">Nucleotide-binding</keyword>
<dbReference type="InterPro" id="IPR016102">
    <property type="entry name" value="Succinyl-CoA_synth-like"/>
</dbReference>
<dbReference type="Pfam" id="PF13549">
    <property type="entry name" value="ATP-grasp_5"/>
    <property type="match status" value="1"/>
</dbReference>
<name>A0A2R6ADC8_9ARCH</name>
<evidence type="ECO:0000256" key="4">
    <source>
        <dbReference type="PROSITE-ProRule" id="PRU00409"/>
    </source>
</evidence>
<dbReference type="GO" id="GO:0016747">
    <property type="term" value="F:acyltransferase activity, transferring groups other than amino-acyl groups"/>
    <property type="evidence" value="ECO:0007669"/>
    <property type="project" value="InterPro"/>
</dbReference>
<dbReference type="Pfam" id="PF19045">
    <property type="entry name" value="Ligase_CoA_2"/>
    <property type="match status" value="1"/>
</dbReference>
<dbReference type="InterPro" id="IPR016181">
    <property type="entry name" value="Acyl_CoA_acyltransferase"/>
</dbReference>
<dbReference type="InterPro" id="IPR043938">
    <property type="entry name" value="Ligase_CoA_dom"/>
</dbReference>
<dbReference type="Pfam" id="PF13607">
    <property type="entry name" value="Succ_CoA_lig"/>
    <property type="match status" value="1"/>
</dbReference>
<comment type="caution">
    <text evidence="7">The sequence shown here is derived from an EMBL/GenBank/DDBJ whole genome shotgun (WGS) entry which is preliminary data.</text>
</comment>
<dbReference type="SUPFAM" id="SSF52210">
    <property type="entry name" value="Succinyl-CoA synthetase domains"/>
    <property type="match status" value="2"/>
</dbReference>
<dbReference type="InterPro" id="IPR032875">
    <property type="entry name" value="Succ_CoA_lig_flav_dom"/>
</dbReference>
<evidence type="ECO:0000256" key="2">
    <source>
        <dbReference type="ARBA" id="ARBA00022741"/>
    </source>
</evidence>
<dbReference type="SUPFAM" id="SSF51735">
    <property type="entry name" value="NAD(P)-binding Rossmann-fold domains"/>
    <property type="match status" value="1"/>
</dbReference>
<feature type="domain" description="ATP-grasp" evidence="5">
    <location>
        <begin position="672"/>
        <end position="876"/>
    </location>
</feature>
<gene>
    <name evidence="7" type="ORF">B9Q02_09535</name>
</gene>
<dbReference type="InterPro" id="IPR011761">
    <property type="entry name" value="ATP-grasp"/>
</dbReference>
<organism evidence="7 8">
    <name type="scientific">Candidatus Marsarchaeota G1 archaeon BE_D</name>
    <dbReference type="NCBI Taxonomy" id="1978156"/>
    <lineage>
        <taxon>Archaea</taxon>
        <taxon>Candidatus Marsarchaeota</taxon>
        <taxon>Candidatus Marsarchaeota group 1</taxon>
    </lineage>
</organism>
<dbReference type="SUPFAM" id="SSF56059">
    <property type="entry name" value="Glutathione synthetase ATP-binding domain-like"/>
    <property type="match status" value="1"/>
</dbReference>
<dbReference type="Gene3D" id="3.30.1490.20">
    <property type="entry name" value="ATP-grasp fold, A domain"/>
    <property type="match status" value="1"/>
</dbReference>
<keyword evidence="1" id="KW-0436">Ligase</keyword>
<dbReference type="SMART" id="SM00881">
    <property type="entry name" value="CoA_binding"/>
    <property type="match status" value="1"/>
</dbReference>
<evidence type="ECO:0000259" key="5">
    <source>
        <dbReference type="PROSITE" id="PS50975"/>
    </source>
</evidence>
<evidence type="ECO:0000313" key="8">
    <source>
        <dbReference type="Proteomes" id="UP000240569"/>
    </source>
</evidence>
<dbReference type="InterPro" id="IPR051538">
    <property type="entry name" value="Acyl-CoA_Synth/Transferase"/>
</dbReference>
<dbReference type="Gene3D" id="3.40.50.261">
    <property type="entry name" value="Succinyl-CoA synthetase domains"/>
    <property type="match status" value="2"/>
</dbReference>
<evidence type="ECO:0000256" key="3">
    <source>
        <dbReference type="ARBA" id="ARBA00022840"/>
    </source>
</evidence>
<dbReference type="Gene3D" id="3.40.50.720">
    <property type="entry name" value="NAD(P)-binding Rossmann-like Domain"/>
    <property type="match status" value="1"/>
</dbReference>
<dbReference type="AlphaFoldDB" id="A0A2R6ADC8"/>
<evidence type="ECO:0000259" key="6">
    <source>
        <dbReference type="PROSITE" id="PS51186"/>
    </source>
</evidence>
<dbReference type="PROSITE" id="PS50975">
    <property type="entry name" value="ATP_GRASP"/>
    <property type="match status" value="1"/>
</dbReference>
<dbReference type="GO" id="GO:0046872">
    <property type="term" value="F:metal ion binding"/>
    <property type="evidence" value="ECO:0007669"/>
    <property type="project" value="InterPro"/>
</dbReference>
<dbReference type="GO" id="GO:0043758">
    <property type="term" value="F:acetate-CoA ligase (ADP-forming) activity"/>
    <property type="evidence" value="ECO:0007669"/>
    <property type="project" value="InterPro"/>
</dbReference>
<dbReference type="InterPro" id="IPR036291">
    <property type="entry name" value="NAD(P)-bd_dom_sf"/>
</dbReference>
<dbReference type="InterPro" id="IPR013815">
    <property type="entry name" value="ATP_grasp_subdomain_1"/>
</dbReference>
<dbReference type="PANTHER" id="PTHR43334:SF1">
    <property type="entry name" value="3-HYDROXYPROPIONATE--COA LIGASE [ADP-FORMING]"/>
    <property type="match status" value="1"/>
</dbReference>
<dbReference type="Proteomes" id="UP000240569">
    <property type="component" value="Unassembled WGS sequence"/>
</dbReference>
<sequence>MSVSFKLADVVLLDGSTVRVRIATKEDAPLILDFLNSLSQETLYKRFLGFSKPNADALLPENDGRALIALREGKVIAHAMYRKLDTKAEVGVVVADSEQRKGLGTILVGMITELAYRDGIQEVEALVLPENVIMLQLLKNLGFPYTVDVKPGLIVVRYPTSKLPEALEAFDKREAIAVRRAIKKFLEPSSVAVIGASRFRGTIGGELFYNIIQSGFTGVCYPVNKNAKAVQSVRAYPSIKHIQEEVELAIIAVPAQDVTHVVRECIEKGVRAFVVISSGFAEIGEEGRALQEELLKTCRDAGARLIGPNCMGIVNTHPKVSLNAQFSPQKPLQGSLGFLSQSGALGISVMDYATKLGLGVSSFVSVGNKADISGNDLLEYWEEDENTKVILLYLESFGNPRKFARIARRVSKTKPIVVVKAGRSRAGARAAQSHTGAMLSASDVTVDALFKQCGVIRTDTLSQMFDVAALLSSQPLPRGDGVAIITNAGGAGILAADACEANSLSVPELSKTVQEELRTFLPKIASTRNPVDMSAEATPEHYYKAIKSVSKDPSVHSILVIFVPPLVINKEEVAQSIVQAASEVKGVTVLSVFLGEKGIPELLKSKETSVPSYPFPEDAVFALSKVVQYAKWKDLPPSPFVSPQGTKRAHALALVANALKRGEEWLFAKEAFELLELYGIPCARTFFAKTPKEALERARELQAEVALKALSSKVIHKSDVGAVKLSLKPEEVEQAALEMEERLKKMGSAPEGFLVQEMVKGGVELLLGVTQDPTFGAVVACGFGGTLTQLVKDVSVKLTPLTQRDVDELIESLKLYPILTGYRGGVQYDTKSVKDVIARIGALVEEVPQILEMDINPLIVLPQGVKAVDVRIKLGKEAKYVPLGAKSAL</sequence>
<dbReference type="PROSITE" id="PS51186">
    <property type="entry name" value="GNAT"/>
    <property type="match status" value="1"/>
</dbReference>
<dbReference type="EMBL" id="NEXD01000079">
    <property type="protein sequence ID" value="PSN84402.1"/>
    <property type="molecule type" value="Genomic_DNA"/>
</dbReference>
<dbReference type="Gene3D" id="3.30.470.20">
    <property type="entry name" value="ATP-grasp fold, B domain"/>
    <property type="match status" value="1"/>
</dbReference>
<keyword evidence="3 4" id="KW-0067">ATP-binding</keyword>
<dbReference type="InterPro" id="IPR000182">
    <property type="entry name" value="GNAT_dom"/>
</dbReference>